<dbReference type="VEuPathDB" id="VectorBase:GPPI024684"/>
<reference evidence="4" key="1">
    <citation type="submission" date="2015-01" db="EMBL/GenBank/DDBJ databases">
        <authorList>
            <person name="Aksoy S."/>
            <person name="Warren W."/>
            <person name="Wilson R.K."/>
        </authorList>
    </citation>
    <scope>NUCLEOTIDE SEQUENCE [LARGE SCALE GENOMIC DNA]</scope>
    <source>
        <strain evidence="4">IAEA</strain>
    </source>
</reference>
<dbReference type="SUPFAM" id="SSF50729">
    <property type="entry name" value="PH domain-like"/>
    <property type="match status" value="1"/>
</dbReference>
<dbReference type="InterPro" id="IPR036305">
    <property type="entry name" value="RGS_sf"/>
</dbReference>
<dbReference type="InterPro" id="IPR044926">
    <property type="entry name" value="RGS_subdomain_2"/>
</dbReference>
<accession>A0A1B0BBC1</accession>
<dbReference type="GO" id="GO:0005737">
    <property type="term" value="C:cytoplasm"/>
    <property type="evidence" value="ECO:0007669"/>
    <property type="project" value="TreeGrafter"/>
</dbReference>
<evidence type="ECO:0000259" key="2">
    <source>
        <dbReference type="PROSITE" id="PS50132"/>
    </source>
</evidence>
<dbReference type="FunFam" id="1.10.167.10:FF:000001">
    <property type="entry name" value="Putative regulator of g-protein signaling 12"/>
    <property type="match status" value="1"/>
</dbReference>
<dbReference type="Pfam" id="PF00615">
    <property type="entry name" value="RGS"/>
    <property type="match status" value="1"/>
</dbReference>
<dbReference type="InterPro" id="IPR046995">
    <property type="entry name" value="RGS10/12/14-like"/>
</dbReference>
<dbReference type="Gene3D" id="1.10.167.10">
    <property type="entry name" value="Regulator of G-protein Signalling 4, domain 2"/>
    <property type="match status" value="1"/>
</dbReference>
<feature type="domain" description="RGS" evidence="2">
    <location>
        <begin position="492"/>
        <end position="609"/>
    </location>
</feature>
<dbReference type="GO" id="GO:0005886">
    <property type="term" value="C:plasma membrane"/>
    <property type="evidence" value="ECO:0007669"/>
    <property type="project" value="TreeGrafter"/>
</dbReference>
<dbReference type="GO" id="GO:0005096">
    <property type="term" value="F:GTPase activator activity"/>
    <property type="evidence" value="ECO:0007669"/>
    <property type="project" value="UniProtKB-KW"/>
</dbReference>
<dbReference type="SUPFAM" id="SSF48097">
    <property type="entry name" value="Regulator of G-protein signaling, RGS"/>
    <property type="match status" value="1"/>
</dbReference>
<dbReference type="EMBL" id="JXJN01011406">
    <property type="status" value="NOT_ANNOTATED_CDS"/>
    <property type="molecule type" value="Genomic_DNA"/>
</dbReference>
<organism evidence="3 4">
    <name type="scientific">Glossina palpalis gambiensis</name>
    <dbReference type="NCBI Taxonomy" id="67801"/>
    <lineage>
        <taxon>Eukaryota</taxon>
        <taxon>Metazoa</taxon>
        <taxon>Ecdysozoa</taxon>
        <taxon>Arthropoda</taxon>
        <taxon>Hexapoda</taxon>
        <taxon>Insecta</taxon>
        <taxon>Pterygota</taxon>
        <taxon>Neoptera</taxon>
        <taxon>Endopterygota</taxon>
        <taxon>Diptera</taxon>
        <taxon>Brachycera</taxon>
        <taxon>Muscomorpha</taxon>
        <taxon>Hippoboscoidea</taxon>
        <taxon>Glossinidae</taxon>
        <taxon>Glossina</taxon>
    </lineage>
</organism>
<dbReference type="Gene3D" id="1.10.196.10">
    <property type="match status" value="1"/>
</dbReference>
<dbReference type="PROSITE" id="PS50132">
    <property type="entry name" value="RGS"/>
    <property type="match status" value="1"/>
</dbReference>
<reference evidence="3" key="2">
    <citation type="submission" date="2020-05" db="UniProtKB">
        <authorList>
            <consortium name="EnsemblMetazoa"/>
        </authorList>
    </citation>
    <scope>IDENTIFICATION</scope>
    <source>
        <strain evidence="3">IAEA</strain>
    </source>
</reference>
<dbReference type="PRINTS" id="PR01301">
    <property type="entry name" value="RGSPROTEIN"/>
</dbReference>
<dbReference type="InterPro" id="IPR016137">
    <property type="entry name" value="RGS"/>
</dbReference>
<evidence type="ECO:0000313" key="4">
    <source>
        <dbReference type="Proteomes" id="UP000092460"/>
    </source>
</evidence>
<dbReference type="GO" id="GO:0008277">
    <property type="term" value="P:regulation of G protein-coupled receptor signaling pathway"/>
    <property type="evidence" value="ECO:0007669"/>
    <property type="project" value="TreeGrafter"/>
</dbReference>
<evidence type="ECO:0000256" key="1">
    <source>
        <dbReference type="ARBA" id="ARBA00022468"/>
    </source>
</evidence>
<dbReference type="STRING" id="67801.A0A1B0BBC1"/>
<dbReference type="Proteomes" id="UP000092460">
    <property type="component" value="Unassembled WGS sequence"/>
</dbReference>
<sequence>MYFVYGPEYRASVGYLGTIEMPKQISLSIKLQIVPSCIRKLRREKRQPLTVLMIILPDSLHLQAINGTVLATYASSRPSYVSSSSENNDEQDNEAPTLSSSITSHITISNSCHVFVVVDTRLCEHQLHLERAQDFHIECTKDLISGLCLEFPSNSEYVVNLIRGMYTPATQRCNHSKMSSTTSNSDSGIGFYNDYRNISDRIVIVDFPQVDYLPIRSMAMQSSRPTGIFQRLSLEQPSPPVVSTENKRLSVRALAEAVSNIITSINGFMTTSLCDDVLSLLENDETIAPSYTNHQHVSVDDIPLNNVSLNGEERKLFLHPSSIERDSSYILSENLSSNKTRRSISFIKTSKSKISAKNCSLSECKPTDDPVTIVNETSHENRNLQDLQQKQDLKSVKYSELTSSEHDLCASTDKNFLSQRCSWVQSSLRTFRSDRNSVNKNEKLPIDNNIGFLNDNILNNDLVDKQRKPISDHGKSEKELNENSRVSSWVTSFANLLEDPLGVKTFAEFLRLEYSAENIYFWTACDRIRHIDNEAERIIQAKIIFSKHLSDMATEPVNVDSQARNAVEKRVWQSADVEVFVIAQKQIFRRMRYDNYQRFIRSDLFKKALQAQERGECLPIEKDNLDEVLKTIFTSDASTNLKKSASNAEDGRRKSLLPWHSKMRRKSRDLSKENVRRQACQNFGLTSKNRSSTFVNNLQGKMRERKCANNFANMSMITANCGINNGTTSKGSSVLGLKTLMGQPSIYLNVYF</sequence>
<dbReference type="AlphaFoldDB" id="A0A1B0BBC1"/>
<dbReference type="SMART" id="SM00315">
    <property type="entry name" value="RGS"/>
    <property type="match status" value="1"/>
</dbReference>
<keyword evidence="4" id="KW-1185">Reference proteome</keyword>
<dbReference type="InterPro" id="IPR024066">
    <property type="entry name" value="RGS_subdom1/3"/>
</dbReference>
<proteinExistence type="predicted"/>
<dbReference type="PANTHER" id="PTHR45945">
    <property type="entry name" value="REGULATOR OF G-PROTEIN SIGNALING LOCO"/>
    <property type="match status" value="1"/>
</dbReference>
<keyword evidence="1" id="KW-0343">GTPase activation</keyword>
<evidence type="ECO:0000313" key="3">
    <source>
        <dbReference type="EnsemblMetazoa" id="GPPI024684-PA"/>
    </source>
</evidence>
<dbReference type="EnsemblMetazoa" id="GPPI024684-RA">
    <property type="protein sequence ID" value="GPPI024684-PA"/>
    <property type="gene ID" value="GPPI024684"/>
</dbReference>
<protein>
    <recommendedName>
        <fullName evidence="2">RGS domain-containing protein</fullName>
    </recommendedName>
</protein>
<dbReference type="GO" id="GO:0005634">
    <property type="term" value="C:nucleus"/>
    <property type="evidence" value="ECO:0007669"/>
    <property type="project" value="TreeGrafter"/>
</dbReference>
<name>A0A1B0BBC1_9MUSC</name>
<dbReference type="PANTHER" id="PTHR45945:SF3">
    <property type="entry name" value="REGULATOR OF G-PROTEIN SIGNALING LOCO"/>
    <property type="match status" value="1"/>
</dbReference>